<keyword evidence="1" id="KW-1133">Transmembrane helix</keyword>
<keyword evidence="1" id="KW-0812">Transmembrane</keyword>
<proteinExistence type="predicted"/>
<evidence type="ECO:0000256" key="1">
    <source>
        <dbReference type="SAM" id="Phobius"/>
    </source>
</evidence>
<name>A0ABW0BTN7_9BACT</name>
<keyword evidence="3" id="KW-1185">Reference proteome</keyword>
<feature type="transmembrane region" description="Helical" evidence="1">
    <location>
        <begin position="6"/>
        <end position="28"/>
    </location>
</feature>
<dbReference type="EMBL" id="JBHSKS010000001">
    <property type="protein sequence ID" value="MFC5190364.1"/>
    <property type="molecule type" value="Genomic_DNA"/>
</dbReference>
<dbReference type="Proteomes" id="UP001596163">
    <property type="component" value="Unassembled WGS sequence"/>
</dbReference>
<comment type="caution">
    <text evidence="2">The sequence shown here is derived from an EMBL/GenBank/DDBJ whole genome shotgun (WGS) entry which is preliminary data.</text>
</comment>
<accession>A0ABW0BTN7</accession>
<organism evidence="2 3">
    <name type="scientific">Algoriphagus aquatilis</name>
    <dbReference type="NCBI Taxonomy" id="490186"/>
    <lineage>
        <taxon>Bacteria</taxon>
        <taxon>Pseudomonadati</taxon>
        <taxon>Bacteroidota</taxon>
        <taxon>Cytophagia</taxon>
        <taxon>Cytophagales</taxon>
        <taxon>Cyclobacteriaceae</taxon>
        <taxon>Algoriphagus</taxon>
    </lineage>
</organism>
<evidence type="ECO:0000313" key="2">
    <source>
        <dbReference type="EMBL" id="MFC5190364.1"/>
    </source>
</evidence>
<sequence>MKIHLLLSPITSLGLVIGFASLLLAYLAGSLQSYRVALQNPVNSIKAE</sequence>
<keyword evidence="1" id="KW-0472">Membrane</keyword>
<reference evidence="3" key="1">
    <citation type="journal article" date="2019" name="Int. J. Syst. Evol. Microbiol.">
        <title>The Global Catalogue of Microorganisms (GCM) 10K type strain sequencing project: providing services to taxonomists for standard genome sequencing and annotation.</title>
        <authorList>
            <consortium name="The Broad Institute Genomics Platform"/>
            <consortium name="The Broad Institute Genome Sequencing Center for Infectious Disease"/>
            <person name="Wu L."/>
            <person name="Ma J."/>
        </authorList>
    </citation>
    <scope>NUCLEOTIDE SEQUENCE [LARGE SCALE GENOMIC DNA]</scope>
    <source>
        <strain evidence="3">CGMCC 1.7030</strain>
    </source>
</reference>
<gene>
    <name evidence="2" type="ORF">ACFPIK_01195</name>
</gene>
<evidence type="ECO:0000313" key="3">
    <source>
        <dbReference type="Proteomes" id="UP001596163"/>
    </source>
</evidence>
<dbReference type="RefSeq" id="WP_377911366.1">
    <property type="nucleotide sequence ID" value="NZ_JBHSKS010000001.1"/>
</dbReference>
<protein>
    <submittedName>
        <fullName evidence="2">Uncharacterized protein</fullName>
    </submittedName>
</protein>